<dbReference type="OrthoDB" id="92309at2"/>
<dbReference type="PROSITE" id="PS50887">
    <property type="entry name" value="GGDEF"/>
    <property type="match status" value="1"/>
</dbReference>
<keyword evidence="1" id="KW-1133">Transmembrane helix</keyword>
<evidence type="ECO:0000259" key="3">
    <source>
        <dbReference type="PROSITE" id="PS50887"/>
    </source>
</evidence>
<feature type="transmembrane region" description="Helical" evidence="1">
    <location>
        <begin position="53"/>
        <end position="78"/>
    </location>
</feature>
<dbReference type="InterPro" id="IPR000160">
    <property type="entry name" value="GGDEF_dom"/>
</dbReference>
<name>A0A0W1A0Z2_9GAMM</name>
<evidence type="ECO:0000256" key="1">
    <source>
        <dbReference type="SAM" id="Phobius"/>
    </source>
</evidence>
<dbReference type="SUPFAM" id="SSF141868">
    <property type="entry name" value="EAL domain-like"/>
    <property type="match status" value="1"/>
</dbReference>
<dbReference type="InterPro" id="IPR035919">
    <property type="entry name" value="EAL_sf"/>
</dbReference>
<dbReference type="InterPro" id="IPR052155">
    <property type="entry name" value="Biofilm_reg_signaling"/>
</dbReference>
<accession>A0A0W1A0Z2</accession>
<dbReference type="RefSeq" id="WP_058481628.1">
    <property type="nucleotide sequence ID" value="NZ_CAAAIQ010000022.1"/>
</dbReference>
<dbReference type="SUPFAM" id="SSF55073">
    <property type="entry name" value="Nucleotide cyclase"/>
    <property type="match status" value="1"/>
</dbReference>
<feature type="transmembrane region" description="Helical" evidence="1">
    <location>
        <begin position="90"/>
        <end position="109"/>
    </location>
</feature>
<dbReference type="InterPro" id="IPR043128">
    <property type="entry name" value="Rev_trsase/Diguanyl_cyclase"/>
</dbReference>
<keyword evidence="5" id="KW-1185">Reference proteome</keyword>
<dbReference type="SMART" id="SM00267">
    <property type="entry name" value="GGDEF"/>
    <property type="match status" value="1"/>
</dbReference>
<feature type="domain" description="GGDEF" evidence="3">
    <location>
        <begin position="434"/>
        <end position="567"/>
    </location>
</feature>
<dbReference type="Pfam" id="PF00990">
    <property type="entry name" value="GGDEF"/>
    <property type="match status" value="1"/>
</dbReference>
<dbReference type="STRING" id="66969.Lwal_3027"/>
<reference evidence="4 5" key="1">
    <citation type="submission" date="2015-11" db="EMBL/GenBank/DDBJ databases">
        <title>Genomic analysis of 38 Legionella species identifies large and diverse effector repertoires.</title>
        <authorList>
            <person name="Burstein D."/>
            <person name="Amaro F."/>
            <person name="Zusman T."/>
            <person name="Lifshitz Z."/>
            <person name="Cohen O."/>
            <person name="Gilbert J.A."/>
            <person name="Pupko T."/>
            <person name="Shuman H.A."/>
            <person name="Segal G."/>
        </authorList>
    </citation>
    <scope>NUCLEOTIDE SEQUENCE [LARGE SCALE GENOMIC DNA]</scope>
    <source>
        <strain evidence="4 5">ATCC 51914</strain>
    </source>
</reference>
<dbReference type="PATRIC" id="fig|66969.6.peg.3301"/>
<gene>
    <name evidence="4" type="ORF">Lwal_3027</name>
</gene>
<feature type="transmembrane region" description="Helical" evidence="1">
    <location>
        <begin position="121"/>
        <end position="142"/>
    </location>
</feature>
<comment type="caution">
    <text evidence="4">The sequence shown here is derived from an EMBL/GenBank/DDBJ whole genome shotgun (WGS) entry which is preliminary data.</text>
</comment>
<organism evidence="4 5">
    <name type="scientific">Legionella waltersii</name>
    <dbReference type="NCBI Taxonomy" id="66969"/>
    <lineage>
        <taxon>Bacteria</taxon>
        <taxon>Pseudomonadati</taxon>
        <taxon>Pseudomonadota</taxon>
        <taxon>Gammaproteobacteria</taxon>
        <taxon>Legionellales</taxon>
        <taxon>Legionellaceae</taxon>
        <taxon>Legionella</taxon>
    </lineage>
</organism>
<dbReference type="SMART" id="SM00052">
    <property type="entry name" value="EAL"/>
    <property type="match status" value="1"/>
</dbReference>
<sequence length="823" mass="95710">MSKNYKYNNLEGIERFGSDISTQLDSQLQTHLPSSIEHIPLEHHKKRDKDEELLAMLFSNIPLSLLGELIASLIFVKIVHITENIFIEKWLYFEISGLFVQLLVVLMYYNRDNFSKLPYLYYYKISLALTYINIACLTLYTFNNNTLIISLGIVYIALTSGGSLFHCYTKNTHIFYIASIFIPYIFLCLAQGGEFIFIGIGALIYMVVSMYASNLLYFYLVQSLELSFIKHKRLNKIMRFRELLNRKQRSLTLQKNKQIKLEKELLTLNETMLAGHQLLSQKKQETLNILDIAYNSINEVVIKTKETGEIIKVNDSFFKCFQLSHHENVQDFVRYFHSIVPQHHPLHRFFPFTPHCFDADFLLQTLDNKTYEVHLKITHNKENIWIINEITEKIEQATSKDHLMHYDELTSLPNRHHFYKTLQTYIEESKQSNTLLAVIFIDIDYFKMINDSLGHQYGNQLLVYFGNLLRNTLDNKDYIARLSGDEFICLIKNLTYKSDIDSTIEKIQKALKKKVNLGPNTISIQASFGVSYYPCDSQSENELISRADSAMYHAKKKKTEYYVRYHPDLTKENKQTHQMGTELKNAFHSKLLHLVYQPVFSANAKTIEKLEVLIRWRDEAPPSSFIPIAEQLGFFHEISLWLMEEACKARITLDKILTSPLKFTINLSTSQVQNPKHMFQLIEIMNHTGCRPEWIEFEIKEQALSYMEYTKMLISIAQKHGIALSIDNFGTGISSLSLLKNIPFDTLKLDKQFIQHAHHEKKGQSILASLIHLAHQMNSRVCICGIETKDQLRQAQKEHCLLQGFYLSKPLDFISLSKIIGKS</sequence>
<dbReference type="InterPro" id="IPR029787">
    <property type="entry name" value="Nucleotide_cyclase"/>
</dbReference>
<dbReference type="CDD" id="cd01949">
    <property type="entry name" value="GGDEF"/>
    <property type="match status" value="1"/>
</dbReference>
<feature type="domain" description="EAL" evidence="2">
    <location>
        <begin position="576"/>
        <end position="823"/>
    </location>
</feature>
<dbReference type="CDD" id="cd01948">
    <property type="entry name" value="EAL"/>
    <property type="match status" value="1"/>
</dbReference>
<dbReference type="InterPro" id="IPR001633">
    <property type="entry name" value="EAL_dom"/>
</dbReference>
<proteinExistence type="predicted"/>
<dbReference type="AlphaFoldDB" id="A0A0W1A0Z2"/>
<dbReference type="Pfam" id="PF00563">
    <property type="entry name" value="EAL"/>
    <property type="match status" value="1"/>
</dbReference>
<feature type="transmembrane region" description="Helical" evidence="1">
    <location>
        <begin position="174"/>
        <end position="192"/>
    </location>
</feature>
<keyword evidence="1" id="KW-0812">Transmembrane</keyword>
<dbReference type="PANTHER" id="PTHR44757">
    <property type="entry name" value="DIGUANYLATE CYCLASE DGCP"/>
    <property type="match status" value="1"/>
</dbReference>
<dbReference type="Proteomes" id="UP000054729">
    <property type="component" value="Unassembled WGS sequence"/>
</dbReference>
<dbReference type="PROSITE" id="PS50883">
    <property type="entry name" value="EAL"/>
    <property type="match status" value="1"/>
</dbReference>
<dbReference type="Gene3D" id="3.30.70.270">
    <property type="match status" value="1"/>
</dbReference>
<dbReference type="Gene3D" id="3.20.20.450">
    <property type="entry name" value="EAL domain"/>
    <property type="match status" value="1"/>
</dbReference>
<protein>
    <submittedName>
        <fullName evidence="4">Inner membrane protein</fullName>
    </submittedName>
</protein>
<keyword evidence="1" id="KW-0472">Membrane</keyword>
<feature type="transmembrane region" description="Helical" evidence="1">
    <location>
        <begin position="148"/>
        <end position="167"/>
    </location>
</feature>
<evidence type="ECO:0000313" key="5">
    <source>
        <dbReference type="Proteomes" id="UP000054729"/>
    </source>
</evidence>
<evidence type="ECO:0000259" key="2">
    <source>
        <dbReference type="PROSITE" id="PS50883"/>
    </source>
</evidence>
<dbReference type="EMBL" id="LNZB01000060">
    <property type="protein sequence ID" value="KTD74986.1"/>
    <property type="molecule type" value="Genomic_DNA"/>
</dbReference>
<dbReference type="PANTHER" id="PTHR44757:SF2">
    <property type="entry name" value="BIOFILM ARCHITECTURE MAINTENANCE PROTEIN MBAA"/>
    <property type="match status" value="1"/>
</dbReference>
<dbReference type="NCBIfam" id="TIGR00254">
    <property type="entry name" value="GGDEF"/>
    <property type="match status" value="1"/>
</dbReference>
<evidence type="ECO:0000313" key="4">
    <source>
        <dbReference type="EMBL" id="KTD74986.1"/>
    </source>
</evidence>